<dbReference type="PROSITE" id="PS00356">
    <property type="entry name" value="HTH_LACI_1"/>
    <property type="match status" value="1"/>
</dbReference>
<gene>
    <name evidence="5" type="ORF">RFV38_12040</name>
</gene>
<dbReference type="Pfam" id="PF13377">
    <property type="entry name" value="Peripla_BP_3"/>
    <property type="match status" value="1"/>
</dbReference>
<dbReference type="InterPro" id="IPR010982">
    <property type="entry name" value="Lambda_DNA-bd_dom_sf"/>
</dbReference>
<evidence type="ECO:0000259" key="4">
    <source>
        <dbReference type="PROSITE" id="PS50932"/>
    </source>
</evidence>
<name>A0ABU4WCF1_9FUSO</name>
<sequence>MASLKDVALKAGVSPATVSRVINKSFLVEQQTKQKVIKAMEELGYSPNIMAQNLSKKENFLIGVIIQDICNPYFAGILKALENEIYDLGYNIIFLHSDSNLFKEKNCIKSIMKMRPDGIIITPIEWNSENILKLKNIDIPVVILTKIFEEFNGVAINHKEGGAQIARHFYDLGYDKIAYLGNNNDKFQGFQEELQFLNKKLYSYLEISLDKYDFKMAKFLVKEAIENYIKNNKELKFNAIFAENDILALELISVLKEFGKKVPEDIAVAGFDNSFFSEHFGITTVSQPINEISKLAVKILIDNIKNRNKVLERIELTPRLLPRNSTMILK</sequence>
<keyword evidence="6" id="KW-1185">Reference proteome</keyword>
<dbReference type="SMART" id="SM00354">
    <property type="entry name" value="HTH_LACI"/>
    <property type="match status" value="1"/>
</dbReference>
<organism evidence="5 6">
    <name type="scientific">Candidatus Cetobacterium colombiensis</name>
    <dbReference type="NCBI Taxonomy" id="3073100"/>
    <lineage>
        <taxon>Bacteria</taxon>
        <taxon>Fusobacteriati</taxon>
        <taxon>Fusobacteriota</taxon>
        <taxon>Fusobacteriia</taxon>
        <taxon>Fusobacteriales</taxon>
        <taxon>Fusobacteriaceae</taxon>
        <taxon>Cetobacterium</taxon>
    </lineage>
</organism>
<accession>A0ABU4WCF1</accession>
<dbReference type="SUPFAM" id="SSF53822">
    <property type="entry name" value="Periplasmic binding protein-like I"/>
    <property type="match status" value="1"/>
</dbReference>
<evidence type="ECO:0000256" key="2">
    <source>
        <dbReference type="ARBA" id="ARBA00023125"/>
    </source>
</evidence>
<dbReference type="SUPFAM" id="SSF47413">
    <property type="entry name" value="lambda repressor-like DNA-binding domains"/>
    <property type="match status" value="1"/>
</dbReference>
<protein>
    <submittedName>
        <fullName evidence="5">LacI family DNA-binding transcriptional regulator</fullName>
    </submittedName>
</protein>
<dbReference type="PRINTS" id="PR00036">
    <property type="entry name" value="HTHLACI"/>
</dbReference>
<dbReference type="RefSeq" id="WP_320314566.1">
    <property type="nucleotide sequence ID" value="NZ_JAVIKH010000024.1"/>
</dbReference>
<dbReference type="PANTHER" id="PTHR30146">
    <property type="entry name" value="LACI-RELATED TRANSCRIPTIONAL REPRESSOR"/>
    <property type="match status" value="1"/>
</dbReference>
<dbReference type="CDD" id="cd06267">
    <property type="entry name" value="PBP1_LacI_sugar_binding-like"/>
    <property type="match status" value="1"/>
</dbReference>
<evidence type="ECO:0000256" key="3">
    <source>
        <dbReference type="ARBA" id="ARBA00023163"/>
    </source>
</evidence>
<dbReference type="Pfam" id="PF00356">
    <property type="entry name" value="LacI"/>
    <property type="match status" value="1"/>
</dbReference>
<dbReference type="Gene3D" id="3.40.50.2300">
    <property type="match status" value="2"/>
</dbReference>
<dbReference type="InterPro" id="IPR000843">
    <property type="entry name" value="HTH_LacI"/>
</dbReference>
<dbReference type="PANTHER" id="PTHR30146:SF109">
    <property type="entry name" value="HTH-TYPE TRANSCRIPTIONAL REGULATOR GALS"/>
    <property type="match status" value="1"/>
</dbReference>
<dbReference type="Gene3D" id="1.10.260.40">
    <property type="entry name" value="lambda repressor-like DNA-binding domains"/>
    <property type="match status" value="1"/>
</dbReference>
<reference evidence="6" key="1">
    <citation type="submission" date="2023-07" db="EMBL/GenBank/DDBJ databases">
        <authorList>
            <person name="Colorado M.A."/>
            <person name="Villamil L.M."/>
            <person name="Melo J.F."/>
            <person name="Rodriguez J.A."/>
            <person name="Ruiz R.Y."/>
        </authorList>
    </citation>
    <scope>NUCLEOTIDE SEQUENCE [LARGE SCALE GENOMIC DNA]</scope>
    <source>
        <strain evidence="6">C33</strain>
    </source>
</reference>
<dbReference type="InterPro" id="IPR028082">
    <property type="entry name" value="Peripla_BP_I"/>
</dbReference>
<dbReference type="Proteomes" id="UP001279681">
    <property type="component" value="Unassembled WGS sequence"/>
</dbReference>
<feature type="domain" description="HTH lacI-type" evidence="4">
    <location>
        <begin position="2"/>
        <end position="56"/>
    </location>
</feature>
<dbReference type="EMBL" id="JAVIKH010000024">
    <property type="protein sequence ID" value="MDX8337213.1"/>
    <property type="molecule type" value="Genomic_DNA"/>
</dbReference>
<evidence type="ECO:0000313" key="6">
    <source>
        <dbReference type="Proteomes" id="UP001279681"/>
    </source>
</evidence>
<keyword evidence="3" id="KW-0804">Transcription</keyword>
<comment type="caution">
    <text evidence="5">The sequence shown here is derived from an EMBL/GenBank/DDBJ whole genome shotgun (WGS) entry which is preliminary data.</text>
</comment>
<dbReference type="InterPro" id="IPR046335">
    <property type="entry name" value="LacI/GalR-like_sensor"/>
</dbReference>
<proteinExistence type="predicted"/>
<evidence type="ECO:0000313" key="5">
    <source>
        <dbReference type="EMBL" id="MDX8337213.1"/>
    </source>
</evidence>
<evidence type="ECO:0000256" key="1">
    <source>
        <dbReference type="ARBA" id="ARBA00023015"/>
    </source>
</evidence>
<keyword evidence="2 5" id="KW-0238">DNA-binding</keyword>
<keyword evidence="1" id="KW-0805">Transcription regulation</keyword>
<dbReference type="CDD" id="cd01392">
    <property type="entry name" value="HTH_LacI"/>
    <property type="match status" value="1"/>
</dbReference>
<dbReference type="GO" id="GO:0003677">
    <property type="term" value="F:DNA binding"/>
    <property type="evidence" value="ECO:0007669"/>
    <property type="project" value="UniProtKB-KW"/>
</dbReference>
<dbReference type="PROSITE" id="PS50932">
    <property type="entry name" value="HTH_LACI_2"/>
    <property type="match status" value="1"/>
</dbReference>